<dbReference type="PANTHER" id="PTHR28584:SF2">
    <property type="entry name" value="PROTEIN FAM228A"/>
    <property type="match status" value="1"/>
</dbReference>
<dbReference type="GeneID" id="109566336"/>
<name>A0ABM4T537_BOSIN</name>
<evidence type="ECO:0000256" key="1">
    <source>
        <dbReference type="ARBA" id="ARBA00007753"/>
    </source>
</evidence>
<keyword evidence="2" id="KW-1185">Reference proteome</keyword>
<gene>
    <name evidence="3" type="primary">FAM228A</name>
</gene>
<comment type="similarity">
    <text evidence="1">Belongs to the FAM228 family.</text>
</comment>
<dbReference type="InterPro" id="IPR040046">
    <property type="entry name" value="FAM228"/>
</dbReference>
<evidence type="ECO:0000313" key="2">
    <source>
        <dbReference type="Proteomes" id="UP001652663"/>
    </source>
</evidence>
<dbReference type="PANTHER" id="PTHR28584">
    <property type="entry name" value="FAMILY WITH SEQUENCE SIMILARITY 228 MEMBER A"/>
    <property type="match status" value="1"/>
</dbReference>
<proteinExistence type="inferred from homology"/>
<evidence type="ECO:0000313" key="3">
    <source>
        <dbReference type="RefSeq" id="XP_070655175.1"/>
    </source>
</evidence>
<accession>A0ABM4T537</accession>
<reference evidence="3" key="1">
    <citation type="submission" date="2025-08" db="UniProtKB">
        <authorList>
            <consortium name="RefSeq"/>
        </authorList>
    </citation>
    <scope>IDENTIFICATION</scope>
    <source>
        <tissue evidence="3">Blood</tissue>
    </source>
</reference>
<dbReference type="RefSeq" id="XP_070655175.1">
    <property type="nucleotide sequence ID" value="XM_070799074.1"/>
</dbReference>
<protein>
    <submittedName>
        <fullName evidence="3">Protein FAM228A isoform X1</fullName>
    </submittedName>
</protein>
<organism evidence="2 3">
    <name type="scientific">Bos indicus</name>
    <name type="common">Zebu</name>
    <dbReference type="NCBI Taxonomy" id="9915"/>
    <lineage>
        <taxon>Eukaryota</taxon>
        <taxon>Metazoa</taxon>
        <taxon>Chordata</taxon>
        <taxon>Craniata</taxon>
        <taxon>Vertebrata</taxon>
        <taxon>Euteleostomi</taxon>
        <taxon>Mammalia</taxon>
        <taxon>Eutheria</taxon>
        <taxon>Laurasiatheria</taxon>
        <taxon>Artiodactyla</taxon>
        <taxon>Ruminantia</taxon>
        <taxon>Pecora</taxon>
        <taxon>Bovidae</taxon>
        <taxon>Bovinae</taxon>
        <taxon>Bos</taxon>
    </lineage>
</organism>
<sequence length="245" mass="28029">MTKKDPNYGKVAVPPFCDPLFIRQQEIDEEQRAVFQYTTGKRCTLKEFKELEKARQYARLPQFTFSLHSMVSKDRPKAFARPVGSKTHSKCSPEKLVCAEEKFPPYKVKMTSDVNQTVFERRFYSSKISQESKRHEKKGLTPRAEQAVAKEGAEKEAAEEVVGSPRAQFCCRDGLPSTRQPWAKTLRKEAGCGALDPTVGGHVVPFIRGETTCSERIRPLRLPQLFFPEFLLSHFPTIYYLLHPN</sequence>
<dbReference type="Proteomes" id="UP001652663">
    <property type="component" value="Chromosome 11"/>
</dbReference>